<comment type="subcellular location">
    <subcellularLocation>
        <location evidence="1">Cell membrane</location>
        <topology evidence="1">Multi-pass membrane protein</topology>
    </subcellularLocation>
</comment>
<feature type="transmembrane region" description="Helical" evidence="5">
    <location>
        <begin position="384"/>
        <end position="402"/>
    </location>
</feature>
<dbReference type="PANTHER" id="PTHR43826:SF3">
    <property type="entry name" value="GLUCOSE-6-PHOSPHATE EXCHANGER SLC37A4"/>
    <property type="match status" value="1"/>
</dbReference>
<comment type="caution">
    <text evidence="7">The sequence shown here is derived from an EMBL/GenBank/DDBJ whole genome shotgun (WGS) entry which is preliminary data.</text>
</comment>
<dbReference type="InterPro" id="IPR011701">
    <property type="entry name" value="MFS"/>
</dbReference>
<dbReference type="InterPro" id="IPR051337">
    <property type="entry name" value="OPA_Antiporter"/>
</dbReference>
<feature type="transmembrane region" description="Helical" evidence="5">
    <location>
        <begin position="360"/>
        <end position="378"/>
    </location>
</feature>
<accession>A0AAE3ZA93</accession>
<dbReference type="EMBL" id="JAVDXW010000001">
    <property type="protein sequence ID" value="MDR7299866.1"/>
    <property type="molecule type" value="Genomic_DNA"/>
</dbReference>
<keyword evidence="4 5" id="KW-0472">Membrane</keyword>
<dbReference type="AlphaFoldDB" id="A0AAE3ZA93"/>
<evidence type="ECO:0000256" key="5">
    <source>
        <dbReference type="SAM" id="Phobius"/>
    </source>
</evidence>
<keyword evidence="3 5" id="KW-1133">Transmembrane helix</keyword>
<dbReference type="Gene3D" id="1.20.1250.20">
    <property type="entry name" value="MFS general substrate transporter like domains"/>
    <property type="match status" value="2"/>
</dbReference>
<feature type="transmembrane region" description="Helical" evidence="5">
    <location>
        <begin position="42"/>
        <end position="63"/>
    </location>
</feature>
<evidence type="ECO:0000313" key="7">
    <source>
        <dbReference type="EMBL" id="MDR7299866.1"/>
    </source>
</evidence>
<protein>
    <submittedName>
        <fullName evidence="7">MFS family permease</fullName>
    </submittedName>
</protein>
<dbReference type="InterPro" id="IPR020846">
    <property type="entry name" value="MFS_dom"/>
</dbReference>
<dbReference type="PROSITE" id="PS50850">
    <property type="entry name" value="MFS"/>
    <property type="match status" value="1"/>
</dbReference>
<dbReference type="GO" id="GO:0005886">
    <property type="term" value="C:plasma membrane"/>
    <property type="evidence" value="ECO:0007669"/>
    <property type="project" value="UniProtKB-SubCell"/>
</dbReference>
<organism evidence="7 8">
    <name type="scientific">Haloactinomyces albus</name>
    <dbReference type="NCBI Taxonomy" id="1352928"/>
    <lineage>
        <taxon>Bacteria</taxon>
        <taxon>Bacillati</taxon>
        <taxon>Actinomycetota</taxon>
        <taxon>Actinomycetes</taxon>
        <taxon>Actinopolysporales</taxon>
        <taxon>Actinopolysporaceae</taxon>
        <taxon>Haloactinomyces</taxon>
    </lineage>
</organism>
<dbReference type="Proteomes" id="UP001180845">
    <property type="component" value="Unassembled WGS sequence"/>
</dbReference>
<feature type="domain" description="Major facilitator superfamily (MFS) profile" evidence="6">
    <location>
        <begin position="13"/>
        <end position="407"/>
    </location>
</feature>
<evidence type="ECO:0000256" key="3">
    <source>
        <dbReference type="ARBA" id="ARBA00022989"/>
    </source>
</evidence>
<evidence type="ECO:0000313" key="8">
    <source>
        <dbReference type="Proteomes" id="UP001180845"/>
    </source>
</evidence>
<proteinExistence type="predicted"/>
<dbReference type="Pfam" id="PF07690">
    <property type="entry name" value="MFS_1"/>
    <property type="match status" value="1"/>
</dbReference>
<evidence type="ECO:0000256" key="2">
    <source>
        <dbReference type="ARBA" id="ARBA00022692"/>
    </source>
</evidence>
<feature type="transmembrane region" description="Helical" evidence="5">
    <location>
        <begin position="75"/>
        <end position="96"/>
    </location>
</feature>
<feature type="transmembrane region" description="Helical" evidence="5">
    <location>
        <begin position="133"/>
        <end position="158"/>
    </location>
</feature>
<evidence type="ECO:0000259" key="6">
    <source>
        <dbReference type="PROSITE" id="PS50850"/>
    </source>
</evidence>
<name>A0AAE3ZA93_9ACTN</name>
<feature type="transmembrane region" description="Helical" evidence="5">
    <location>
        <begin position="317"/>
        <end position="339"/>
    </location>
</feature>
<gene>
    <name evidence="7" type="ORF">JOF55_000047</name>
</gene>
<dbReference type="InterPro" id="IPR036259">
    <property type="entry name" value="MFS_trans_sf"/>
</dbReference>
<sequence>MRLERPTRQAWLVWGCAAVVYLAAVFHRGSLGVAGPLALDRFAVGPAALSTFTVLQVSIYAAMQIPTGLLVDRFGSRRVLTAAALLLGCGQVLFAVAESYPLGLAARAVLGIGDALTWVSVLRLVTAYFPPGIYPLVVTFSSALGALGGVAATFPLTFLLDQLGWTGTFLLVGAVTVGYAAVAATVVRDSPDRHHEQPRPRMQSLSALVRGVRTAWSTPATRLAFWVHFSTMFVMNALSLLWGYPYLINALNMPPHLAGMVLSVLIIGQIIGGPIMGTIIGRKPPHRMPIVLTYLMIAVVSLTLLITWPAGHPPLPVVIVVFGVFAFGGPVSATAFALVRDYNPSPSVGTATGIANTAGHTATALAVLGMGIILQIVASLDDTTAYRIALLAPLAMLLFGFARTTTWWRRTRSAVLAAQERGDEVPVPVLRRRWDLHR</sequence>
<feature type="transmembrane region" description="Helical" evidence="5">
    <location>
        <begin position="164"/>
        <end position="187"/>
    </location>
</feature>
<keyword evidence="8" id="KW-1185">Reference proteome</keyword>
<feature type="transmembrane region" description="Helical" evidence="5">
    <location>
        <begin position="223"/>
        <end position="244"/>
    </location>
</feature>
<evidence type="ECO:0000256" key="1">
    <source>
        <dbReference type="ARBA" id="ARBA00004651"/>
    </source>
</evidence>
<dbReference type="SUPFAM" id="SSF103473">
    <property type="entry name" value="MFS general substrate transporter"/>
    <property type="match status" value="1"/>
</dbReference>
<dbReference type="RefSeq" id="WP_310267671.1">
    <property type="nucleotide sequence ID" value="NZ_JAVDXW010000001.1"/>
</dbReference>
<evidence type="ECO:0000256" key="4">
    <source>
        <dbReference type="ARBA" id="ARBA00023136"/>
    </source>
</evidence>
<dbReference type="PANTHER" id="PTHR43826">
    <property type="entry name" value="GLUCOSE-6-PHOSPHATE EXCHANGER SLC37A4"/>
    <property type="match status" value="1"/>
</dbReference>
<feature type="transmembrane region" description="Helical" evidence="5">
    <location>
        <begin position="12"/>
        <end position="30"/>
    </location>
</feature>
<dbReference type="GO" id="GO:0061513">
    <property type="term" value="F:glucose 6-phosphate:phosphate antiporter activity"/>
    <property type="evidence" value="ECO:0007669"/>
    <property type="project" value="TreeGrafter"/>
</dbReference>
<reference evidence="7" key="1">
    <citation type="submission" date="2023-07" db="EMBL/GenBank/DDBJ databases">
        <title>Sequencing the genomes of 1000 actinobacteria strains.</title>
        <authorList>
            <person name="Klenk H.-P."/>
        </authorList>
    </citation>
    <scope>NUCLEOTIDE SEQUENCE</scope>
    <source>
        <strain evidence="7">DSM 45977</strain>
    </source>
</reference>
<feature type="transmembrane region" description="Helical" evidence="5">
    <location>
        <begin position="102"/>
        <end position="121"/>
    </location>
</feature>
<dbReference type="CDD" id="cd06174">
    <property type="entry name" value="MFS"/>
    <property type="match status" value="1"/>
</dbReference>
<dbReference type="GO" id="GO:0035435">
    <property type="term" value="P:phosphate ion transmembrane transport"/>
    <property type="evidence" value="ECO:0007669"/>
    <property type="project" value="TreeGrafter"/>
</dbReference>
<keyword evidence="2 5" id="KW-0812">Transmembrane</keyword>
<feature type="transmembrane region" description="Helical" evidence="5">
    <location>
        <begin position="256"/>
        <end position="279"/>
    </location>
</feature>
<feature type="transmembrane region" description="Helical" evidence="5">
    <location>
        <begin position="291"/>
        <end position="311"/>
    </location>
</feature>